<evidence type="ECO:0000313" key="2">
    <source>
        <dbReference type="EMBL" id="KAK9416550.1"/>
    </source>
</evidence>
<protein>
    <submittedName>
        <fullName evidence="2">Uncharacterized protein</fullName>
    </submittedName>
</protein>
<proteinExistence type="predicted"/>
<feature type="region of interest" description="Disordered" evidence="1">
    <location>
        <begin position="98"/>
        <end position="122"/>
    </location>
</feature>
<sequence>MSADSTLSLVASPVHPTTGPSFLAASRDKHGLLSQGSSWSRRSRRNTLAASDPPSLQRCTAQAQHRACLSYPGCELCSSVSSAAEVLPFRTATILVRASPKHQGTQSTKAPSSTNPHVAPRS</sequence>
<feature type="compositionally biased region" description="Polar residues" evidence="1">
    <location>
        <begin position="102"/>
        <end position="116"/>
    </location>
</feature>
<keyword evidence="3" id="KW-1185">Reference proteome</keyword>
<organism evidence="2 3">
    <name type="scientific">Seiridium unicorne</name>
    <dbReference type="NCBI Taxonomy" id="138068"/>
    <lineage>
        <taxon>Eukaryota</taxon>
        <taxon>Fungi</taxon>
        <taxon>Dikarya</taxon>
        <taxon>Ascomycota</taxon>
        <taxon>Pezizomycotina</taxon>
        <taxon>Sordariomycetes</taxon>
        <taxon>Xylariomycetidae</taxon>
        <taxon>Amphisphaeriales</taxon>
        <taxon>Sporocadaceae</taxon>
        <taxon>Seiridium</taxon>
    </lineage>
</organism>
<accession>A0ABR2UQ90</accession>
<name>A0ABR2UQ90_9PEZI</name>
<evidence type="ECO:0000313" key="3">
    <source>
        <dbReference type="Proteomes" id="UP001408356"/>
    </source>
</evidence>
<comment type="caution">
    <text evidence="2">The sequence shown here is derived from an EMBL/GenBank/DDBJ whole genome shotgun (WGS) entry which is preliminary data.</text>
</comment>
<reference evidence="2 3" key="1">
    <citation type="journal article" date="2024" name="J. Plant Pathol.">
        <title>Sequence and assembly of the genome of Seiridium unicorne, isolate CBS 538.82, causal agent of cypress canker disease.</title>
        <authorList>
            <person name="Scali E."/>
            <person name="Rocca G.D."/>
            <person name="Danti R."/>
            <person name="Garbelotto M."/>
            <person name="Barberini S."/>
            <person name="Baroncelli R."/>
            <person name="Emiliani G."/>
        </authorList>
    </citation>
    <scope>NUCLEOTIDE SEQUENCE [LARGE SCALE GENOMIC DNA]</scope>
    <source>
        <strain evidence="2 3">BM-138-508</strain>
    </source>
</reference>
<gene>
    <name evidence="2" type="ORF">SUNI508_09656</name>
</gene>
<evidence type="ECO:0000256" key="1">
    <source>
        <dbReference type="SAM" id="MobiDB-lite"/>
    </source>
</evidence>
<dbReference type="EMBL" id="JARVKF010000406">
    <property type="protein sequence ID" value="KAK9416550.1"/>
    <property type="molecule type" value="Genomic_DNA"/>
</dbReference>
<dbReference type="Proteomes" id="UP001408356">
    <property type="component" value="Unassembled WGS sequence"/>
</dbReference>
<feature type="region of interest" description="Disordered" evidence="1">
    <location>
        <begin position="1"/>
        <end position="57"/>
    </location>
</feature>